<protein>
    <recommendedName>
        <fullName evidence="3">glucan endo-1,3-beta-D-glucosidase</fullName>
        <ecNumber evidence="3">3.2.1.39</ecNumber>
    </recommendedName>
</protein>
<organism evidence="9 10">
    <name type="scientific">Lithospermum erythrorhizon</name>
    <name type="common">Purple gromwell</name>
    <name type="synonym">Lithospermum officinale var. erythrorhizon</name>
    <dbReference type="NCBI Taxonomy" id="34254"/>
    <lineage>
        <taxon>Eukaryota</taxon>
        <taxon>Viridiplantae</taxon>
        <taxon>Streptophyta</taxon>
        <taxon>Embryophyta</taxon>
        <taxon>Tracheophyta</taxon>
        <taxon>Spermatophyta</taxon>
        <taxon>Magnoliopsida</taxon>
        <taxon>eudicotyledons</taxon>
        <taxon>Gunneridae</taxon>
        <taxon>Pentapetalae</taxon>
        <taxon>asterids</taxon>
        <taxon>lamiids</taxon>
        <taxon>Boraginales</taxon>
        <taxon>Boraginaceae</taxon>
        <taxon>Boraginoideae</taxon>
        <taxon>Lithospermeae</taxon>
        <taxon>Lithospermum</taxon>
    </lineage>
</organism>
<comment type="catalytic activity">
    <reaction evidence="1">
        <text>Hydrolysis of (1-&gt;3)-beta-D-glucosidic linkages in (1-&gt;3)-beta-D-glucans.</text>
        <dbReference type="EC" id="3.2.1.39"/>
    </reaction>
</comment>
<dbReference type="EC" id="3.2.1.39" evidence="3"/>
<evidence type="ECO:0000256" key="6">
    <source>
        <dbReference type="ARBA" id="ARBA00023295"/>
    </source>
</evidence>
<evidence type="ECO:0000256" key="2">
    <source>
        <dbReference type="ARBA" id="ARBA00008773"/>
    </source>
</evidence>
<evidence type="ECO:0000256" key="5">
    <source>
        <dbReference type="ARBA" id="ARBA00022801"/>
    </source>
</evidence>
<dbReference type="InterPro" id="IPR017853">
    <property type="entry name" value="GH"/>
</dbReference>
<gene>
    <name evidence="9" type="ORF">LIER_41225</name>
</gene>
<comment type="caution">
    <text evidence="9">The sequence shown here is derived from an EMBL/GenBank/DDBJ whole genome shotgun (WGS) entry which is preliminary data.</text>
</comment>
<dbReference type="InterPro" id="IPR000490">
    <property type="entry name" value="Glyco_hydro_17"/>
</dbReference>
<proteinExistence type="inferred from homology"/>
<dbReference type="InterPro" id="IPR044965">
    <property type="entry name" value="Glyco_hydro_17_plant"/>
</dbReference>
<feature type="compositionally biased region" description="Gly residues" evidence="8">
    <location>
        <begin position="355"/>
        <end position="364"/>
    </location>
</feature>
<dbReference type="PANTHER" id="PTHR32227">
    <property type="entry name" value="GLUCAN ENDO-1,3-BETA-GLUCOSIDASE BG1-RELATED-RELATED"/>
    <property type="match status" value="1"/>
</dbReference>
<dbReference type="AlphaFoldDB" id="A0AAV3R9N7"/>
<dbReference type="GO" id="GO:0042973">
    <property type="term" value="F:glucan endo-1,3-beta-D-glucosidase activity"/>
    <property type="evidence" value="ECO:0007669"/>
    <property type="project" value="UniProtKB-EC"/>
</dbReference>
<dbReference type="EMBL" id="BAABME010025271">
    <property type="protein sequence ID" value="GAA0171815.1"/>
    <property type="molecule type" value="Genomic_DNA"/>
</dbReference>
<evidence type="ECO:0000256" key="8">
    <source>
        <dbReference type="SAM" id="MobiDB-lite"/>
    </source>
</evidence>
<evidence type="ECO:0000313" key="9">
    <source>
        <dbReference type="EMBL" id="GAA0171815.1"/>
    </source>
</evidence>
<feature type="region of interest" description="Disordered" evidence="8">
    <location>
        <begin position="335"/>
        <end position="367"/>
    </location>
</feature>
<keyword evidence="5" id="KW-0378">Hydrolase</keyword>
<feature type="compositionally biased region" description="Low complexity" evidence="8">
    <location>
        <begin position="339"/>
        <end position="354"/>
    </location>
</feature>
<dbReference type="GO" id="GO:0005975">
    <property type="term" value="P:carbohydrate metabolic process"/>
    <property type="evidence" value="ECO:0007669"/>
    <property type="project" value="InterPro"/>
</dbReference>
<dbReference type="Gene3D" id="3.20.20.80">
    <property type="entry name" value="Glycosidases"/>
    <property type="match status" value="1"/>
</dbReference>
<evidence type="ECO:0000256" key="3">
    <source>
        <dbReference type="ARBA" id="ARBA00012780"/>
    </source>
</evidence>
<dbReference type="Pfam" id="PF00332">
    <property type="entry name" value="Glyco_hydro_17"/>
    <property type="match status" value="1"/>
</dbReference>
<reference evidence="9 10" key="1">
    <citation type="submission" date="2024-01" db="EMBL/GenBank/DDBJ databases">
        <title>The complete chloroplast genome sequence of Lithospermum erythrorhizon: insights into the phylogenetic relationship among Boraginaceae species and the maternal lineages of purple gromwells.</title>
        <authorList>
            <person name="Okada T."/>
            <person name="Watanabe K."/>
        </authorList>
    </citation>
    <scope>NUCLEOTIDE SEQUENCE [LARGE SCALE GENOMIC DNA]</scope>
</reference>
<dbReference type="Proteomes" id="UP001454036">
    <property type="component" value="Unassembled WGS sequence"/>
</dbReference>
<keyword evidence="4" id="KW-0732">Signal</keyword>
<comment type="similarity">
    <text evidence="2 7">Belongs to the glycosyl hydrolase 17 family.</text>
</comment>
<name>A0AAV3R9N7_LITER</name>
<evidence type="ECO:0000256" key="4">
    <source>
        <dbReference type="ARBA" id="ARBA00022729"/>
    </source>
</evidence>
<dbReference type="SUPFAM" id="SSF51445">
    <property type="entry name" value="(Trans)glycosidases"/>
    <property type="match status" value="1"/>
</dbReference>
<sequence>MVSVVLLYPRMGAALGINYGRIADNLPPPEKAVLLIKSLGATRVKLYDADPTVLTAFANTNIEIIVGLGNEYLVTMQEQEKALSWVKTNVQCHLPATKINCIAVGNEVLTSNDTSLAASLLPAMQNLYSALTILQLDRQVTVTTTHSMGILETSYPPSSGKFRQELVGSITKILDFNTKIDSPFLINAYPFLAYKSDPKQIPLNFVLFDPDNDNEIINDPVTKFLYHNMLFAQIDAVHAALEKVGCNELCVQISESGWPSKGDPDEVGASSENAKKYNGNLIKLMKQKTGTPMRPNENLNIYLFALFNENLKPGPTSERNFGLFKNDGTPAYSLGVGGSSSSNGNSSSSSNNGGSSSGGGGSGSSGSWPYSPAAGGGSSNGYPYIYNTSNVGRKFVQSRMLIFVLAISFVLMRLEA</sequence>
<accession>A0AAV3R9N7</accession>
<keyword evidence="10" id="KW-1185">Reference proteome</keyword>
<evidence type="ECO:0000256" key="1">
    <source>
        <dbReference type="ARBA" id="ARBA00000382"/>
    </source>
</evidence>
<dbReference type="FunFam" id="3.20.20.80:FF:000005">
    <property type="entry name" value="Glucan endo-1,3-beta-glucosidase 14"/>
    <property type="match status" value="1"/>
</dbReference>
<evidence type="ECO:0000256" key="7">
    <source>
        <dbReference type="RuleBase" id="RU004335"/>
    </source>
</evidence>
<keyword evidence="6" id="KW-0326">Glycosidase</keyword>
<evidence type="ECO:0000313" key="10">
    <source>
        <dbReference type="Proteomes" id="UP001454036"/>
    </source>
</evidence>